<dbReference type="InterPro" id="IPR004500">
    <property type="entry name" value="Pro-tRNA-synth_IIa_bac-type"/>
</dbReference>
<evidence type="ECO:0000313" key="11">
    <source>
        <dbReference type="EMBL" id="KAK0509781.1"/>
    </source>
</evidence>
<dbReference type="Pfam" id="PF03129">
    <property type="entry name" value="HGTP_anticodon"/>
    <property type="match status" value="1"/>
</dbReference>
<feature type="domain" description="Aminoacyl-transfer RNA synthetases class-II family profile" evidence="10">
    <location>
        <begin position="87"/>
        <end position="524"/>
    </location>
</feature>
<dbReference type="Gene3D" id="3.30.930.10">
    <property type="entry name" value="Bira Bifunctional Protein, Domain 2"/>
    <property type="match status" value="2"/>
</dbReference>
<gene>
    <name evidence="11" type="ORF">JMJ35_008175</name>
</gene>
<comment type="caution">
    <text evidence="11">The sequence shown here is derived from an EMBL/GenBank/DDBJ whole genome shotgun (WGS) entry which is preliminary data.</text>
</comment>
<dbReference type="PROSITE" id="PS50862">
    <property type="entry name" value="AA_TRNA_LIGASE_II"/>
    <property type="match status" value="1"/>
</dbReference>
<dbReference type="AlphaFoldDB" id="A0AA39QXS7"/>
<dbReference type="InterPro" id="IPR045864">
    <property type="entry name" value="aa-tRNA-synth_II/BPL/LPL"/>
</dbReference>
<keyword evidence="3" id="KW-0436">Ligase</keyword>
<dbReference type="InterPro" id="IPR036621">
    <property type="entry name" value="Anticodon-bd_dom_sf"/>
</dbReference>
<dbReference type="EMBL" id="JAFEKC020000018">
    <property type="protein sequence ID" value="KAK0509781.1"/>
    <property type="molecule type" value="Genomic_DNA"/>
</dbReference>
<evidence type="ECO:0000256" key="3">
    <source>
        <dbReference type="ARBA" id="ARBA00022598"/>
    </source>
</evidence>
<sequence length="631" mass="71251">MKSLYLSSNAVRAFPRIVLWSPYKANAISQVRFYHEDGRHRVSGFWIPTGGIAPSKGTENEDSHSLLIRAGFIRQAHAGIFQFLPLGLRVQDKIAQLVDKHMARLGASRLSLSTFSSEELWQKTGRLDSNNSELFRLVDRKGGKFLLSPTHEEEITSLVGSIVKSYKDLPIRLYQTTRKYRDEPRPRQGLLRTREFLMKDLYTFDTTRSEASQTYKHVRESYDAFFKEFKIPFLTAEAASGEMGGDISHEYHLKTRKGEDEIVICNSCNYAANEELAQSRLMHTISDRGNHDEWTGRATSYTLNPSNDFQNQIQHDSLQWVGINRNRSILVQAFMPKEIEISIRGEKHIRKTQINLHAIKRRFPDIDLGVEDPMATFRKHLQLQQRPETSKAEISTKTKILRVFDIRYAKISSSNEVSSIDGLEVPILAESEESIDRIDLVKIETGDPCPKCPDGALVVESAVELGHTFLLGTRYSTPLKATVTTKDSPNSQVPMQMGCHGIGISRLIAAVADALADDKGLNWPRVIAPYEAVIVPTEDTESGAVEVYDVLTGAGDRTASEVIDTLLDDRKKQLGWKLRDADMIGYPVVIVVGKHWTQGRKCEVQCRRLGLKEVVPVEGLRSFVQKQLRQL</sequence>
<evidence type="ECO:0000259" key="10">
    <source>
        <dbReference type="PROSITE" id="PS50862"/>
    </source>
</evidence>
<proteinExistence type="inferred from homology"/>
<dbReference type="GO" id="GO:0005524">
    <property type="term" value="F:ATP binding"/>
    <property type="evidence" value="ECO:0007669"/>
    <property type="project" value="UniProtKB-KW"/>
</dbReference>
<keyword evidence="4" id="KW-0547">Nucleotide-binding</keyword>
<dbReference type="SUPFAM" id="SSF52954">
    <property type="entry name" value="Class II aaRS ABD-related"/>
    <property type="match status" value="1"/>
</dbReference>
<accession>A0AA39QXS7</accession>
<keyword evidence="5" id="KW-0067">ATP-binding</keyword>
<evidence type="ECO:0000256" key="7">
    <source>
        <dbReference type="ARBA" id="ARBA00023146"/>
    </source>
</evidence>
<dbReference type="Gene3D" id="3.40.50.800">
    <property type="entry name" value="Anticodon-binding domain"/>
    <property type="match status" value="1"/>
</dbReference>
<evidence type="ECO:0000256" key="8">
    <source>
        <dbReference type="ARBA" id="ARBA00029731"/>
    </source>
</evidence>
<dbReference type="GO" id="GO:0005739">
    <property type="term" value="C:mitochondrion"/>
    <property type="evidence" value="ECO:0007669"/>
    <property type="project" value="TreeGrafter"/>
</dbReference>
<evidence type="ECO:0000256" key="5">
    <source>
        <dbReference type="ARBA" id="ARBA00022840"/>
    </source>
</evidence>
<dbReference type="PANTHER" id="PTHR42753">
    <property type="entry name" value="MITOCHONDRIAL RIBOSOME PROTEIN L39/PROLYL-TRNA LIGASE FAMILY MEMBER"/>
    <property type="match status" value="1"/>
</dbReference>
<dbReference type="InterPro" id="IPR050062">
    <property type="entry name" value="Pro-tRNA_synthetase"/>
</dbReference>
<evidence type="ECO:0000256" key="2">
    <source>
        <dbReference type="ARBA" id="ARBA00012831"/>
    </source>
</evidence>
<dbReference type="InterPro" id="IPR002314">
    <property type="entry name" value="aa-tRNA-synt_IIb"/>
</dbReference>
<dbReference type="NCBIfam" id="TIGR00409">
    <property type="entry name" value="proS_fam_II"/>
    <property type="match status" value="1"/>
</dbReference>
<reference evidence="11" key="1">
    <citation type="submission" date="2023-03" db="EMBL/GenBank/DDBJ databases">
        <title>Complete genome of Cladonia borealis.</title>
        <authorList>
            <person name="Park H."/>
        </authorList>
    </citation>
    <scope>NUCLEOTIDE SEQUENCE</scope>
    <source>
        <strain evidence="11">ANT050790</strain>
    </source>
</reference>
<organism evidence="11 12">
    <name type="scientific">Cladonia borealis</name>
    <dbReference type="NCBI Taxonomy" id="184061"/>
    <lineage>
        <taxon>Eukaryota</taxon>
        <taxon>Fungi</taxon>
        <taxon>Dikarya</taxon>
        <taxon>Ascomycota</taxon>
        <taxon>Pezizomycotina</taxon>
        <taxon>Lecanoromycetes</taxon>
        <taxon>OSLEUM clade</taxon>
        <taxon>Lecanoromycetidae</taxon>
        <taxon>Lecanorales</taxon>
        <taxon>Lecanorineae</taxon>
        <taxon>Cladoniaceae</taxon>
        <taxon>Cladonia</taxon>
    </lineage>
</organism>
<evidence type="ECO:0000313" key="12">
    <source>
        <dbReference type="Proteomes" id="UP001166286"/>
    </source>
</evidence>
<keyword evidence="12" id="KW-1185">Reference proteome</keyword>
<dbReference type="Proteomes" id="UP001166286">
    <property type="component" value="Unassembled WGS sequence"/>
</dbReference>
<dbReference type="PRINTS" id="PR01046">
    <property type="entry name" value="TRNASYNTHPRO"/>
</dbReference>
<evidence type="ECO:0000256" key="6">
    <source>
        <dbReference type="ARBA" id="ARBA00022917"/>
    </source>
</evidence>
<comment type="catalytic activity">
    <reaction evidence="9">
        <text>tRNA(Pro) + L-proline + ATP = L-prolyl-tRNA(Pro) + AMP + diphosphate</text>
        <dbReference type="Rhea" id="RHEA:14305"/>
        <dbReference type="Rhea" id="RHEA-COMP:9700"/>
        <dbReference type="Rhea" id="RHEA-COMP:9702"/>
        <dbReference type="ChEBI" id="CHEBI:30616"/>
        <dbReference type="ChEBI" id="CHEBI:33019"/>
        <dbReference type="ChEBI" id="CHEBI:60039"/>
        <dbReference type="ChEBI" id="CHEBI:78442"/>
        <dbReference type="ChEBI" id="CHEBI:78532"/>
        <dbReference type="ChEBI" id="CHEBI:456215"/>
        <dbReference type="EC" id="6.1.1.15"/>
    </reaction>
</comment>
<comment type="similarity">
    <text evidence="1">Belongs to the class-II aminoacyl-tRNA synthetase family.</text>
</comment>
<dbReference type="InterPro" id="IPR006195">
    <property type="entry name" value="aa-tRNA-synth_II"/>
</dbReference>
<evidence type="ECO:0000256" key="1">
    <source>
        <dbReference type="ARBA" id="ARBA00008226"/>
    </source>
</evidence>
<keyword evidence="6" id="KW-0648">Protein biosynthesis</keyword>
<evidence type="ECO:0000256" key="4">
    <source>
        <dbReference type="ARBA" id="ARBA00022741"/>
    </source>
</evidence>
<evidence type="ECO:0000256" key="9">
    <source>
        <dbReference type="ARBA" id="ARBA00047671"/>
    </source>
</evidence>
<dbReference type="Pfam" id="PF00587">
    <property type="entry name" value="tRNA-synt_2b"/>
    <property type="match status" value="1"/>
</dbReference>
<dbReference type="SUPFAM" id="SSF55681">
    <property type="entry name" value="Class II aaRS and biotin synthetases"/>
    <property type="match status" value="1"/>
</dbReference>
<dbReference type="EC" id="6.1.1.15" evidence="2"/>
<protein>
    <recommendedName>
        <fullName evidence="2">proline--tRNA ligase</fullName>
        <ecNumber evidence="2">6.1.1.15</ecNumber>
    </recommendedName>
    <alternativeName>
        <fullName evidence="8">Prolyl-tRNA synthetase</fullName>
    </alternativeName>
</protein>
<dbReference type="InterPro" id="IPR002316">
    <property type="entry name" value="Pro-tRNA-ligase_IIa"/>
</dbReference>
<dbReference type="InterPro" id="IPR004154">
    <property type="entry name" value="Anticodon-bd"/>
</dbReference>
<dbReference type="GO" id="GO:0004827">
    <property type="term" value="F:proline-tRNA ligase activity"/>
    <property type="evidence" value="ECO:0007669"/>
    <property type="project" value="UniProtKB-EC"/>
</dbReference>
<dbReference type="PANTHER" id="PTHR42753:SF2">
    <property type="entry name" value="PROLINE--TRNA LIGASE"/>
    <property type="match status" value="1"/>
</dbReference>
<name>A0AA39QXS7_9LECA</name>
<dbReference type="GO" id="GO:0006433">
    <property type="term" value="P:prolyl-tRNA aminoacylation"/>
    <property type="evidence" value="ECO:0007669"/>
    <property type="project" value="InterPro"/>
</dbReference>
<keyword evidence="7" id="KW-0030">Aminoacyl-tRNA synthetase</keyword>